<comment type="caution">
    <text evidence="2">The sequence shown here is derived from an EMBL/GenBank/DDBJ whole genome shotgun (WGS) entry which is preliminary data.</text>
</comment>
<gene>
    <name evidence="2" type="ORF">EAX61_11680</name>
</gene>
<keyword evidence="3" id="KW-1185">Reference proteome</keyword>
<evidence type="ECO:0000256" key="1">
    <source>
        <dbReference type="SAM" id="Phobius"/>
    </source>
</evidence>
<name>A0A3M0G8M1_9FLAO</name>
<evidence type="ECO:0000313" key="2">
    <source>
        <dbReference type="EMBL" id="RMB57399.1"/>
    </source>
</evidence>
<dbReference type="Proteomes" id="UP000281985">
    <property type="component" value="Unassembled WGS sequence"/>
</dbReference>
<keyword evidence="1" id="KW-1133">Transmembrane helix</keyword>
<organism evidence="2 3">
    <name type="scientific">Dokdonia sinensis</name>
    <dbReference type="NCBI Taxonomy" id="2479847"/>
    <lineage>
        <taxon>Bacteria</taxon>
        <taxon>Pseudomonadati</taxon>
        <taxon>Bacteroidota</taxon>
        <taxon>Flavobacteriia</taxon>
        <taxon>Flavobacteriales</taxon>
        <taxon>Flavobacteriaceae</taxon>
        <taxon>Dokdonia</taxon>
    </lineage>
</organism>
<dbReference type="EMBL" id="REFV01000011">
    <property type="protein sequence ID" value="RMB57399.1"/>
    <property type="molecule type" value="Genomic_DNA"/>
</dbReference>
<accession>A0A3M0G8M1</accession>
<sequence>MAVFTKKRVRQFGQLIIIYAGVQIAYYSIAQDEINWMSIIISSLFYGIIMTALFARAYSNTKNS</sequence>
<feature type="transmembrane region" description="Helical" evidence="1">
    <location>
        <begin position="12"/>
        <end position="30"/>
    </location>
</feature>
<feature type="transmembrane region" description="Helical" evidence="1">
    <location>
        <begin position="36"/>
        <end position="58"/>
    </location>
</feature>
<reference evidence="2 3" key="1">
    <citation type="submission" date="2018-10" db="EMBL/GenBank/DDBJ databases">
        <title>Dokdonia luteus sp. nov., isolated from sea water.</title>
        <authorList>
            <person name="Zhou L.Y."/>
            <person name="Du Z.J."/>
        </authorList>
    </citation>
    <scope>NUCLEOTIDE SEQUENCE [LARGE SCALE GENOMIC DNA]</scope>
    <source>
        <strain evidence="2 3">SH27</strain>
    </source>
</reference>
<dbReference type="RefSeq" id="WP_121917877.1">
    <property type="nucleotide sequence ID" value="NZ_REFV01000011.1"/>
</dbReference>
<evidence type="ECO:0000313" key="3">
    <source>
        <dbReference type="Proteomes" id="UP000281985"/>
    </source>
</evidence>
<proteinExistence type="predicted"/>
<keyword evidence="1" id="KW-0812">Transmembrane</keyword>
<dbReference type="AlphaFoldDB" id="A0A3M0G8M1"/>
<protein>
    <submittedName>
        <fullName evidence="2">Uncharacterized protein</fullName>
    </submittedName>
</protein>
<keyword evidence="1" id="KW-0472">Membrane</keyword>